<dbReference type="AlphaFoldDB" id="A0A2M7G4A6"/>
<dbReference type="Pfam" id="PF06429">
    <property type="entry name" value="Flg_bbr_C"/>
    <property type="match status" value="1"/>
</dbReference>
<dbReference type="PANTHER" id="PTHR30435:SF19">
    <property type="entry name" value="FLAGELLAR BASAL-BODY ROD PROTEIN FLGG"/>
    <property type="match status" value="1"/>
</dbReference>
<feature type="domain" description="Flagellar basal-body/hook protein C-terminal" evidence="4">
    <location>
        <begin position="217"/>
        <end position="260"/>
    </location>
</feature>
<gene>
    <name evidence="6" type="primary">flgF</name>
    <name evidence="6" type="ORF">COW36_12500</name>
</gene>
<dbReference type="EMBL" id="PFFQ01000037">
    <property type="protein sequence ID" value="PIW16581.1"/>
    <property type="molecule type" value="Genomic_DNA"/>
</dbReference>
<proteinExistence type="inferred from homology"/>
<dbReference type="NCBIfam" id="TIGR03506">
    <property type="entry name" value="FlgEFG_subfam"/>
    <property type="match status" value="1"/>
</dbReference>
<reference evidence="6 7" key="1">
    <citation type="submission" date="2017-09" db="EMBL/GenBank/DDBJ databases">
        <title>Depth-based differentiation of microbial function through sediment-hosted aquifers and enrichment of novel symbionts in the deep terrestrial subsurface.</title>
        <authorList>
            <person name="Probst A.J."/>
            <person name="Ladd B."/>
            <person name="Jarett J.K."/>
            <person name="Geller-Mcgrath D.E."/>
            <person name="Sieber C.M."/>
            <person name="Emerson J.B."/>
            <person name="Anantharaman K."/>
            <person name="Thomas B.C."/>
            <person name="Malmstrom R."/>
            <person name="Stieglmeier M."/>
            <person name="Klingl A."/>
            <person name="Woyke T."/>
            <person name="Ryan C.M."/>
            <person name="Banfield J.F."/>
        </authorList>
    </citation>
    <scope>NUCLEOTIDE SEQUENCE [LARGE SCALE GENOMIC DNA]</scope>
    <source>
        <strain evidence="6">CG17_big_fil_post_rev_8_21_14_2_50_48_46</strain>
    </source>
</reference>
<dbReference type="InterPro" id="IPR020013">
    <property type="entry name" value="Flagellar_FlgE/F/G"/>
</dbReference>
<name>A0A2M7G4A6_9BACT</name>
<evidence type="ECO:0000259" key="5">
    <source>
        <dbReference type="Pfam" id="PF22692"/>
    </source>
</evidence>
<comment type="subcellular location">
    <subcellularLocation>
        <location evidence="2">Bacterial flagellum basal body</location>
    </subcellularLocation>
</comment>
<evidence type="ECO:0000313" key="7">
    <source>
        <dbReference type="Proteomes" id="UP000231019"/>
    </source>
</evidence>
<dbReference type="InterPro" id="IPR019776">
    <property type="entry name" value="Flagellar_basal_body_rod_CS"/>
</dbReference>
<evidence type="ECO:0000256" key="2">
    <source>
        <dbReference type="RuleBase" id="RU362116"/>
    </source>
</evidence>
<dbReference type="InterPro" id="IPR012836">
    <property type="entry name" value="FlgF"/>
</dbReference>
<sequence>MSSRGLYTAASAMMMDMVRMDTVANNLANVNTTGYKRQQTLHHDFRTGFIERLKNVQPYLDSRSGQESIEYRQARNATLGELGTGTVVSGAFVGFEDGALEDTGNSLDLALQGTGFFAVETPNGVMYTRNGAFTRNEQGELVTAEGFRVLGDQGPIQLPEEKVNISEKGEIYAGDQYLDSLQRVDFVEPWSLIRRGSSFFAAPSNAPQLPPEGRVLQGKLERANVETAREMVQMITALRSYQMSQKALQTEDEMTGRLINDLGRPA</sequence>
<dbReference type="InterPro" id="IPR053967">
    <property type="entry name" value="LlgE_F_G-like_D1"/>
</dbReference>
<keyword evidence="2" id="KW-0975">Bacterial flagellum</keyword>
<dbReference type="InterPro" id="IPR001444">
    <property type="entry name" value="Flag_bb_rod_N"/>
</dbReference>
<feature type="domain" description="Flagellar basal body rod protein N-terminal" evidence="3">
    <location>
        <begin position="6"/>
        <end position="36"/>
    </location>
</feature>
<keyword evidence="6" id="KW-0969">Cilium</keyword>
<comment type="similarity">
    <text evidence="1 2">Belongs to the flagella basal body rod proteins family.</text>
</comment>
<keyword evidence="6" id="KW-0966">Cell projection</keyword>
<feature type="domain" description="Flagellar hook protein FlgE/F/G-like D1" evidence="5">
    <location>
        <begin position="110"/>
        <end position="173"/>
    </location>
</feature>
<dbReference type="SUPFAM" id="SSF117143">
    <property type="entry name" value="Flagellar hook protein flgE"/>
    <property type="match status" value="1"/>
</dbReference>
<dbReference type="PROSITE" id="PS00588">
    <property type="entry name" value="FLAGELLA_BB_ROD"/>
    <property type="match status" value="1"/>
</dbReference>
<protein>
    <submittedName>
        <fullName evidence="6">Flagellar basal-body rod protein FlgF</fullName>
    </submittedName>
</protein>
<dbReference type="InterPro" id="IPR010930">
    <property type="entry name" value="Flg_bb/hook_C_dom"/>
</dbReference>
<dbReference type="InterPro" id="IPR037925">
    <property type="entry name" value="FlgE/F/G-like"/>
</dbReference>
<dbReference type="Pfam" id="PF22692">
    <property type="entry name" value="LlgE_F_G_D1"/>
    <property type="match status" value="1"/>
</dbReference>
<evidence type="ECO:0000259" key="4">
    <source>
        <dbReference type="Pfam" id="PF06429"/>
    </source>
</evidence>
<accession>A0A2M7G4A6</accession>
<dbReference type="GO" id="GO:0071978">
    <property type="term" value="P:bacterial-type flagellum-dependent swarming motility"/>
    <property type="evidence" value="ECO:0007669"/>
    <property type="project" value="TreeGrafter"/>
</dbReference>
<dbReference type="GO" id="GO:0030694">
    <property type="term" value="C:bacterial-type flagellum basal body, rod"/>
    <property type="evidence" value="ECO:0007669"/>
    <property type="project" value="InterPro"/>
</dbReference>
<dbReference type="PANTHER" id="PTHR30435">
    <property type="entry name" value="FLAGELLAR PROTEIN"/>
    <property type="match status" value="1"/>
</dbReference>
<organism evidence="6 7">
    <name type="scientific">bacterium (Candidatus Blackallbacteria) CG17_big_fil_post_rev_8_21_14_2_50_48_46</name>
    <dbReference type="NCBI Taxonomy" id="2014261"/>
    <lineage>
        <taxon>Bacteria</taxon>
        <taxon>Candidatus Blackallbacteria</taxon>
    </lineage>
</organism>
<dbReference type="Proteomes" id="UP000231019">
    <property type="component" value="Unassembled WGS sequence"/>
</dbReference>
<dbReference type="Pfam" id="PF00460">
    <property type="entry name" value="Flg_bb_rod"/>
    <property type="match status" value="1"/>
</dbReference>
<evidence type="ECO:0000259" key="3">
    <source>
        <dbReference type="Pfam" id="PF00460"/>
    </source>
</evidence>
<keyword evidence="6" id="KW-0282">Flagellum</keyword>
<evidence type="ECO:0000256" key="1">
    <source>
        <dbReference type="ARBA" id="ARBA00009677"/>
    </source>
</evidence>
<evidence type="ECO:0000313" key="6">
    <source>
        <dbReference type="EMBL" id="PIW16581.1"/>
    </source>
</evidence>
<dbReference type="NCBIfam" id="TIGR02490">
    <property type="entry name" value="flgF"/>
    <property type="match status" value="1"/>
</dbReference>
<comment type="caution">
    <text evidence="6">The sequence shown here is derived from an EMBL/GenBank/DDBJ whole genome shotgun (WGS) entry which is preliminary data.</text>
</comment>